<keyword evidence="2" id="KW-1185">Reference proteome</keyword>
<dbReference type="Gene3D" id="1.20.910.10">
    <property type="entry name" value="Heme oxygenase-like"/>
    <property type="match status" value="1"/>
</dbReference>
<accession>A0A160N3V4</accession>
<dbReference type="STRING" id="445710.ATSB10_26780"/>
<dbReference type="Proteomes" id="UP000077255">
    <property type="component" value="Chromosome"/>
</dbReference>
<reference evidence="1 2" key="1">
    <citation type="submission" date="2016-02" db="EMBL/GenBank/DDBJ databases">
        <title>Complete genome sequencing and analysis of ATSB10, Dyella thiooxydans isolated from rhizosphere soil of sunflower (Helianthus annuus L.).</title>
        <authorList>
            <person name="Lee Y."/>
            <person name="Hwangbo K."/>
            <person name="Chung H."/>
            <person name="Yoo J."/>
            <person name="Kim K.Y."/>
            <person name="Sa T.M."/>
            <person name="Um Y."/>
            <person name="Madhaiyan M."/>
        </authorList>
    </citation>
    <scope>NUCLEOTIDE SEQUENCE [LARGE SCALE GENOMIC DNA]</scope>
    <source>
        <strain evidence="1 2">ATSB10</strain>
    </source>
</reference>
<dbReference type="OrthoDB" id="5177824at2"/>
<proteinExistence type="predicted"/>
<protein>
    <recommendedName>
        <fullName evidence="3">Long-chain fatty acid--CoA ligase</fullName>
    </recommendedName>
</protein>
<evidence type="ECO:0008006" key="3">
    <source>
        <dbReference type="Google" id="ProtNLM"/>
    </source>
</evidence>
<dbReference type="EMBL" id="CP014841">
    <property type="protein sequence ID" value="AND70132.1"/>
    <property type="molecule type" value="Genomic_DNA"/>
</dbReference>
<dbReference type="SMART" id="SM01236">
    <property type="entry name" value="Haem_oxygenase_2"/>
    <property type="match status" value="1"/>
</dbReference>
<dbReference type="PATRIC" id="fig|445710.3.peg.2670"/>
<dbReference type="SUPFAM" id="SSF48613">
    <property type="entry name" value="Heme oxygenase-like"/>
    <property type="match status" value="1"/>
</dbReference>
<organism evidence="1 2">
    <name type="scientific">Dyella thiooxydans</name>
    <dbReference type="NCBI Taxonomy" id="445710"/>
    <lineage>
        <taxon>Bacteria</taxon>
        <taxon>Pseudomonadati</taxon>
        <taxon>Pseudomonadota</taxon>
        <taxon>Gammaproteobacteria</taxon>
        <taxon>Lysobacterales</taxon>
        <taxon>Rhodanobacteraceae</taxon>
        <taxon>Dyella</taxon>
    </lineage>
</organism>
<dbReference type="AlphaFoldDB" id="A0A160N3V4"/>
<gene>
    <name evidence="1" type="ORF">ATSB10_26780</name>
</gene>
<evidence type="ECO:0000313" key="2">
    <source>
        <dbReference type="Proteomes" id="UP000077255"/>
    </source>
</evidence>
<dbReference type="Pfam" id="PF14518">
    <property type="entry name" value="Haem_oxygenas_2"/>
    <property type="match status" value="1"/>
</dbReference>
<sequence>MNVHDRLVLETEASRQAFLAIPIIRRALTGQVSREEYLRFLQQAYHHVHHTVRLMMGMGYFLPERLHWMQPAIAEYIAEEIGHDQWILDDIDAIGGDGEAARRSPPGAAVELMIAYAHDTLCRGNPVGFLGMVFVLEGISAALASRAADAIQQALALPKQGLRYLSSHGALDQEHVGFFEQLVNRLEEDADQAALIHAANRFYALYGAMFQSIDHPTAGS</sequence>
<evidence type="ECO:0000313" key="1">
    <source>
        <dbReference type="EMBL" id="AND70132.1"/>
    </source>
</evidence>
<dbReference type="KEGG" id="dtx:ATSB10_26780"/>
<dbReference type="InterPro" id="IPR016084">
    <property type="entry name" value="Haem_Oase-like_multi-hlx"/>
</dbReference>
<name>A0A160N3V4_9GAMM</name>